<dbReference type="PANTHER" id="PTHR46558:SF11">
    <property type="entry name" value="HTH-TYPE TRANSCRIPTIONAL REGULATOR XRE"/>
    <property type="match status" value="1"/>
</dbReference>
<dbReference type="GO" id="GO:0003677">
    <property type="term" value="F:DNA binding"/>
    <property type="evidence" value="ECO:0007669"/>
    <property type="project" value="UniProtKB-KW"/>
</dbReference>
<dbReference type="InterPro" id="IPR010982">
    <property type="entry name" value="Lambda_DNA-bd_dom_sf"/>
</dbReference>
<dbReference type="PROSITE" id="PS50943">
    <property type="entry name" value="HTH_CROC1"/>
    <property type="match status" value="1"/>
</dbReference>
<organism evidence="3 4">
    <name type="scientific">Lactobacillus intestinalis</name>
    <dbReference type="NCBI Taxonomy" id="151781"/>
    <lineage>
        <taxon>Bacteria</taxon>
        <taxon>Bacillati</taxon>
        <taxon>Bacillota</taxon>
        <taxon>Bacilli</taxon>
        <taxon>Lactobacillales</taxon>
        <taxon>Lactobacillaceae</taxon>
        <taxon>Lactobacillus</taxon>
    </lineage>
</organism>
<dbReference type="Proteomes" id="UP000309117">
    <property type="component" value="Unassembled WGS sequence"/>
</dbReference>
<dbReference type="EMBL" id="SRYV01000001">
    <property type="protein sequence ID" value="TGY17566.1"/>
    <property type="molecule type" value="Genomic_DNA"/>
</dbReference>
<dbReference type="InterPro" id="IPR001387">
    <property type="entry name" value="Cro/C1-type_HTH"/>
</dbReference>
<protein>
    <submittedName>
        <fullName evidence="3">XRE family transcriptional regulator</fullName>
    </submittedName>
</protein>
<dbReference type="CDD" id="cd00093">
    <property type="entry name" value="HTH_XRE"/>
    <property type="match status" value="1"/>
</dbReference>
<name>A0A4S2BQV8_9LACO</name>
<dbReference type="PANTHER" id="PTHR46558">
    <property type="entry name" value="TRACRIPTIONAL REGULATORY PROTEIN-RELATED-RELATED"/>
    <property type="match status" value="1"/>
</dbReference>
<reference evidence="3 4" key="1">
    <citation type="submission" date="2019-04" db="EMBL/GenBank/DDBJ databases">
        <title>Microbes associate with the intestines of laboratory mice.</title>
        <authorList>
            <person name="Navarre W."/>
            <person name="Wong E."/>
            <person name="Huang K."/>
            <person name="Tropini C."/>
            <person name="Ng K."/>
            <person name="Yu B."/>
        </authorList>
    </citation>
    <scope>NUCLEOTIDE SEQUENCE [LARGE SCALE GENOMIC DNA]</scope>
    <source>
        <strain evidence="3 4">NM61_E11</strain>
    </source>
</reference>
<accession>A0A4S2BQV8</accession>
<dbReference type="SMART" id="SM00530">
    <property type="entry name" value="HTH_XRE"/>
    <property type="match status" value="1"/>
</dbReference>
<evidence type="ECO:0000256" key="1">
    <source>
        <dbReference type="ARBA" id="ARBA00023125"/>
    </source>
</evidence>
<sequence length="101" mass="11718">MNRLKELRQKNNLTLKELGQKIGMANNTLSQYETGKREPKLETWQALADFFNVSVPYLQGIDEGIYDLKFPTKAEAIAFIHKIMKAQNIKLEDIQNESKNY</sequence>
<dbReference type="RefSeq" id="WP_004042391.1">
    <property type="nucleotide sequence ID" value="NZ_AQFR02000003.1"/>
</dbReference>
<feature type="domain" description="HTH cro/C1-type" evidence="2">
    <location>
        <begin position="4"/>
        <end position="58"/>
    </location>
</feature>
<evidence type="ECO:0000259" key="2">
    <source>
        <dbReference type="PROSITE" id="PS50943"/>
    </source>
</evidence>
<evidence type="ECO:0000313" key="4">
    <source>
        <dbReference type="Proteomes" id="UP000309117"/>
    </source>
</evidence>
<comment type="caution">
    <text evidence="3">The sequence shown here is derived from an EMBL/GenBank/DDBJ whole genome shotgun (WGS) entry which is preliminary data.</text>
</comment>
<evidence type="ECO:0000313" key="3">
    <source>
        <dbReference type="EMBL" id="TGY17566.1"/>
    </source>
</evidence>
<gene>
    <name evidence="3" type="ORF">E5351_00200</name>
</gene>
<dbReference type="AlphaFoldDB" id="A0A4S2BQV8"/>
<dbReference type="SUPFAM" id="SSF47413">
    <property type="entry name" value="lambda repressor-like DNA-binding domains"/>
    <property type="match status" value="1"/>
</dbReference>
<dbReference type="Pfam" id="PF01381">
    <property type="entry name" value="HTH_3"/>
    <property type="match status" value="1"/>
</dbReference>
<keyword evidence="1" id="KW-0238">DNA-binding</keyword>
<proteinExistence type="predicted"/>
<dbReference type="Gene3D" id="1.10.260.40">
    <property type="entry name" value="lambda repressor-like DNA-binding domains"/>
    <property type="match status" value="1"/>
</dbReference>